<dbReference type="AlphaFoldDB" id="A0A8X6UB60"/>
<reference evidence="3" key="1">
    <citation type="submission" date="2020-08" db="EMBL/GenBank/DDBJ databases">
        <title>Multicomponent nature underlies the extraordinary mechanical properties of spider dragline silk.</title>
        <authorList>
            <person name="Kono N."/>
            <person name="Nakamura H."/>
            <person name="Mori M."/>
            <person name="Yoshida Y."/>
            <person name="Ohtoshi R."/>
            <person name="Malay A.D."/>
            <person name="Moran D.A.P."/>
            <person name="Tomita M."/>
            <person name="Numata K."/>
            <person name="Arakawa K."/>
        </authorList>
    </citation>
    <scope>NUCLEOTIDE SEQUENCE</scope>
</reference>
<dbReference type="PANTHER" id="PTHR24559">
    <property type="entry name" value="TRANSPOSON TY3-I GAG-POL POLYPROTEIN"/>
    <property type="match status" value="1"/>
</dbReference>
<evidence type="ECO:0000313" key="4">
    <source>
        <dbReference type="Proteomes" id="UP000887013"/>
    </source>
</evidence>
<accession>A0A8X6UB60</accession>
<proteinExistence type="predicted"/>
<comment type="caution">
    <text evidence="3">The sequence shown here is derived from an EMBL/GenBank/DDBJ whole genome shotgun (WGS) entry which is preliminary data.</text>
</comment>
<dbReference type="Gene3D" id="3.10.10.10">
    <property type="entry name" value="HIV Type 1 Reverse Transcriptase, subunit A, domain 1"/>
    <property type="match status" value="1"/>
</dbReference>
<organism evidence="3 4">
    <name type="scientific">Nephila pilipes</name>
    <name type="common">Giant wood spider</name>
    <name type="synonym">Nephila maculata</name>
    <dbReference type="NCBI Taxonomy" id="299642"/>
    <lineage>
        <taxon>Eukaryota</taxon>
        <taxon>Metazoa</taxon>
        <taxon>Ecdysozoa</taxon>
        <taxon>Arthropoda</taxon>
        <taxon>Chelicerata</taxon>
        <taxon>Arachnida</taxon>
        <taxon>Araneae</taxon>
        <taxon>Araneomorphae</taxon>
        <taxon>Entelegynae</taxon>
        <taxon>Araneoidea</taxon>
        <taxon>Nephilidae</taxon>
        <taxon>Nephila</taxon>
    </lineage>
</organism>
<dbReference type="OrthoDB" id="6932368at2759"/>
<dbReference type="InterPro" id="IPR053134">
    <property type="entry name" value="RNA-dir_DNA_polymerase"/>
</dbReference>
<evidence type="ECO:0000313" key="2">
    <source>
        <dbReference type="EMBL" id="GFS50821.1"/>
    </source>
</evidence>
<dbReference type="PANTHER" id="PTHR24559:SF444">
    <property type="entry name" value="REVERSE TRANSCRIPTASE DOMAIN-CONTAINING PROTEIN"/>
    <property type="match status" value="1"/>
</dbReference>
<evidence type="ECO:0000259" key="1">
    <source>
        <dbReference type="Pfam" id="PF00078"/>
    </source>
</evidence>
<dbReference type="Pfam" id="PF00078">
    <property type="entry name" value="RVT_1"/>
    <property type="match status" value="1"/>
</dbReference>
<dbReference type="InterPro" id="IPR043128">
    <property type="entry name" value="Rev_trsase/Diguanyl_cyclase"/>
</dbReference>
<dbReference type="GO" id="GO:0071897">
    <property type="term" value="P:DNA biosynthetic process"/>
    <property type="evidence" value="ECO:0007669"/>
    <property type="project" value="UniProtKB-ARBA"/>
</dbReference>
<gene>
    <name evidence="3" type="primary">TY3B-G_274</name>
    <name evidence="3" type="ORF">NPIL_220171</name>
    <name evidence="2" type="ORF">NPIL_507531</name>
</gene>
<dbReference type="Proteomes" id="UP000887013">
    <property type="component" value="Unassembled WGS sequence"/>
</dbReference>
<dbReference type="CDD" id="cd01647">
    <property type="entry name" value="RT_LTR"/>
    <property type="match status" value="1"/>
</dbReference>
<dbReference type="EMBL" id="BMAW01091610">
    <property type="protein sequence ID" value="GFS50821.1"/>
    <property type="molecule type" value="Genomic_DNA"/>
</dbReference>
<keyword evidence="4" id="KW-1185">Reference proteome</keyword>
<evidence type="ECO:0000313" key="3">
    <source>
        <dbReference type="EMBL" id="GFT92948.1"/>
    </source>
</evidence>
<dbReference type="Gene3D" id="3.30.70.270">
    <property type="match status" value="1"/>
</dbReference>
<protein>
    <submittedName>
        <fullName evidence="3">Transposon Ty3-G Gag-Pol polyprotein</fullName>
    </submittedName>
</protein>
<dbReference type="InterPro" id="IPR000477">
    <property type="entry name" value="RT_dom"/>
</dbReference>
<dbReference type="InterPro" id="IPR043502">
    <property type="entry name" value="DNA/RNA_pol_sf"/>
</dbReference>
<feature type="domain" description="Reverse transcriptase" evidence="1">
    <location>
        <begin position="133"/>
        <end position="262"/>
    </location>
</feature>
<name>A0A8X6UB60_NEPPI</name>
<dbReference type="SUPFAM" id="SSF56672">
    <property type="entry name" value="DNA/RNA polymerases"/>
    <property type="match status" value="1"/>
</dbReference>
<sequence>MLHEQVDPRLMCDIIRSALMQRYFAEDKRPKIRFNKHNAFQRRSVGQDEKFFDPFHGAPEVSSETFKKYKRGKTSISPLTAQKAAEIADKILDISSIQVSAVSDSCLATNVLPDSKLLTEIRLLHKGVSLIHRSRSHSRNRQPRFRQKSPAVKDEQCCKLHGTKIFSHVDLVKAAHQIPFAPEAVHKTAICTPFRLFDSTWRQFGLCNASSTFQRFIDEATRGLDGVYTFIDDILIASQSYEKHIEHLRALFSRLDPYGLTI</sequence>
<dbReference type="EMBL" id="BMAW01121178">
    <property type="protein sequence ID" value="GFT92948.1"/>
    <property type="molecule type" value="Genomic_DNA"/>
</dbReference>